<keyword evidence="1" id="KW-0732">Signal</keyword>
<sequence length="176" mass="19143">MKFSSVSMAFGLAGLVNSLDMALYSEGPGIDAGFEAYLEELYLMTEDPVVTTTFSDFFTPDGQLIVRGIVATGSEEIIAMKERLMPTDGHKRWNHRPNVTTVDSESATEKVFQVLGVIETSYSGGNCSQSYYSTRFHVLKDASGALSMKTHAGNLAKYDDFIIEPSVTPTDIACAT</sequence>
<keyword evidence="3" id="KW-1185">Reference proteome</keyword>
<evidence type="ECO:0000256" key="1">
    <source>
        <dbReference type="SAM" id="SignalP"/>
    </source>
</evidence>
<dbReference type="OrthoDB" id="5176208at2759"/>
<feature type="chain" id="PRO_5012713595" description="SnoaL-like domain-containing protein" evidence="1">
    <location>
        <begin position="19"/>
        <end position="176"/>
    </location>
</feature>
<dbReference type="EMBL" id="MZNU01000276">
    <property type="protein sequence ID" value="OWP01492.1"/>
    <property type="molecule type" value="Genomic_DNA"/>
</dbReference>
<dbReference type="PANTHER" id="PTHR39401">
    <property type="entry name" value="SNOAL-LIKE DOMAIN-CONTAINING PROTEIN"/>
    <property type="match status" value="1"/>
</dbReference>
<organism evidence="2 3">
    <name type="scientific">Diplocarpon coronariae</name>
    <dbReference type="NCBI Taxonomy" id="2795749"/>
    <lineage>
        <taxon>Eukaryota</taxon>
        <taxon>Fungi</taxon>
        <taxon>Dikarya</taxon>
        <taxon>Ascomycota</taxon>
        <taxon>Pezizomycotina</taxon>
        <taxon>Leotiomycetes</taxon>
        <taxon>Helotiales</taxon>
        <taxon>Drepanopezizaceae</taxon>
        <taxon>Diplocarpon</taxon>
    </lineage>
</organism>
<protein>
    <recommendedName>
        <fullName evidence="4">SnoaL-like domain-containing protein</fullName>
    </recommendedName>
</protein>
<gene>
    <name evidence="2" type="ORF">B2J93_724</name>
</gene>
<proteinExistence type="predicted"/>
<reference evidence="2 3" key="1">
    <citation type="submission" date="2017-04" db="EMBL/GenBank/DDBJ databases">
        <title>Draft genome sequence of Marssonina coronaria NL1: causal agent of apple blotch.</title>
        <authorList>
            <person name="Cheng Q."/>
        </authorList>
    </citation>
    <scope>NUCLEOTIDE SEQUENCE [LARGE SCALE GENOMIC DNA]</scope>
    <source>
        <strain evidence="2 3">NL1</strain>
    </source>
</reference>
<name>A0A218Z152_9HELO</name>
<accession>A0A218Z152</accession>
<dbReference type="Proteomes" id="UP000242519">
    <property type="component" value="Unassembled WGS sequence"/>
</dbReference>
<evidence type="ECO:0008006" key="4">
    <source>
        <dbReference type="Google" id="ProtNLM"/>
    </source>
</evidence>
<comment type="caution">
    <text evidence="2">The sequence shown here is derived from an EMBL/GenBank/DDBJ whole genome shotgun (WGS) entry which is preliminary data.</text>
</comment>
<dbReference type="PANTHER" id="PTHR39401:SF1">
    <property type="entry name" value="SNOAL-LIKE DOMAIN-CONTAINING PROTEIN"/>
    <property type="match status" value="1"/>
</dbReference>
<evidence type="ECO:0000313" key="3">
    <source>
        <dbReference type="Proteomes" id="UP000242519"/>
    </source>
</evidence>
<dbReference type="InParanoid" id="A0A218Z152"/>
<feature type="signal peptide" evidence="1">
    <location>
        <begin position="1"/>
        <end position="18"/>
    </location>
</feature>
<dbReference type="STRING" id="503106.A0A218Z152"/>
<dbReference type="AlphaFoldDB" id="A0A218Z152"/>
<evidence type="ECO:0000313" key="2">
    <source>
        <dbReference type="EMBL" id="OWP01492.1"/>
    </source>
</evidence>